<dbReference type="AlphaFoldDB" id="A0A2P8E7Z6"/>
<dbReference type="GO" id="GO:0006508">
    <property type="term" value="P:proteolysis"/>
    <property type="evidence" value="ECO:0007669"/>
    <property type="project" value="UniProtKB-KW"/>
</dbReference>
<dbReference type="SUPFAM" id="SSF55486">
    <property type="entry name" value="Metalloproteases ('zincins'), catalytic domain"/>
    <property type="match status" value="1"/>
</dbReference>
<comment type="caution">
    <text evidence="14">The sequence shown here is derived from an EMBL/GenBank/DDBJ whole genome shotgun (WGS) entry which is preliminary data.</text>
</comment>
<dbReference type="CDD" id="cd09603">
    <property type="entry name" value="M1_APN_like"/>
    <property type="match status" value="1"/>
</dbReference>
<comment type="similarity">
    <text evidence="3">Belongs to the peptidase M1 family.</text>
</comment>
<dbReference type="GO" id="GO:0016020">
    <property type="term" value="C:membrane"/>
    <property type="evidence" value="ECO:0007669"/>
    <property type="project" value="TreeGrafter"/>
</dbReference>
<dbReference type="InterPro" id="IPR027268">
    <property type="entry name" value="Peptidase_M4/M1_CTD_sf"/>
</dbReference>
<dbReference type="InterPro" id="IPR016024">
    <property type="entry name" value="ARM-type_fold"/>
</dbReference>
<dbReference type="InterPro" id="IPR045357">
    <property type="entry name" value="Aminopeptidase_N-like_N"/>
</dbReference>
<dbReference type="Proteomes" id="UP000240708">
    <property type="component" value="Unassembled WGS sequence"/>
</dbReference>
<dbReference type="Gene3D" id="2.60.40.1730">
    <property type="entry name" value="tricorn interacting facor f3 domain"/>
    <property type="match status" value="1"/>
</dbReference>
<proteinExistence type="inferred from homology"/>
<dbReference type="EC" id="3.4.11.2" evidence="4"/>
<evidence type="ECO:0000313" key="14">
    <source>
        <dbReference type="EMBL" id="PSL05602.1"/>
    </source>
</evidence>
<dbReference type="Pfam" id="PF17900">
    <property type="entry name" value="Peptidase_M1_N"/>
    <property type="match status" value="1"/>
</dbReference>
<keyword evidence="15" id="KW-1185">Reference proteome</keyword>
<comment type="catalytic activity">
    <reaction evidence="1">
        <text>Release of an N-terminal amino acid, Xaa-|-Yaa- from a peptide, amide or arylamide. Xaa is preferably Ala, but may be most amino acids including Pro (slow action). When a terminal hydrophobic residue is followed by a prolyl residue, the two may be released as an intact Xaa-Pro dipeptide.</text>
        <dbReference type="EC" id="3.4.11.2"/>
    </reaction>
</comment>
<keyword evidence="8" id="KW-0479">Metal-binding</keyword>
<dbReference type="GO" id="GO:0043171">
    <property type="term" value="P:peptide catabolic process"/>
    <property type="evidence" value="ECO:0007669"/>
    <property type="project" value="TreeGrafter"/>
</dbReference>
<dbReference type="InterPro" id="IPR042097">
    <property type="entry name" value="Aminopeptidase_N-like_N_sf"/>
</dbReference>
<protein>
    <recommendedName>
        <fullName evidence="5">Aminopeptidase N</fullName>
        <ecNumber evidence="4">3.4.11.2</ecNumber>
    </recommendedName>
</protein>
<dbReference type="GO" id="GO:0005737">
    <property type="term" value="C:cytoplasm"/>
    <property type="evidence" value="ECO:0007669"/>
    <property type="project" value="TreeGrafter"/>
</dbReference>
<sequence>MRFWKSKLSLILIWLIFWSCQSTKTTIIESKLSTEADDSVAEFELKNKQQELIGVLENKISAYRETRRRDFDLLHTFLDLSFDYENEWVYGLAELTLKPYFFSQNELVLDAKDFEIHNAWRVNAKEDDALNFRYNGKQITLYLPETLTREDTIKVKIKYTARPNENAGGGSRAITDTKGLYFINPRGEEKNKPIQIWTQGETEHNSKWFPTIDSPNERATQEIKLTVDEKYRTLSNGVLQSSKSNGDGTRTDHWLMDLPHAPYLAAVIVGDFAEIKDTWKDMQVNYYVEKEFEEGAKKVFGNTPEMIGFFSELLGVKYPWQRYDQVVIRDFVSGAMENTTISVFMEELNLNEREAIDSEWDGIIAHELFHQWFGNYVTNESWANLTLNEAFANYSEYLWYEYKNGKDDADMHHVAEMEEYLEESREKKVDLIRFYHDNGEDMFDSHSYAKGGRILHMLRRHLGDEAFFTSLNHYLNKHAFSSVEVHDLRLAFEEVTGKDLNWFFNQWFLQSGHPVLEYEVDYSQADNLLLTVAQRQDLSSAPLYKLPFKVSWYQEGVRFEKELILEKAWQQFAIENGSPVTTLFVDEAAEILAEKISYRGKQHFINQYRISDLGLARYEALDSLASMFADDRDVAELMGKGLEDEFWAIRELSIMKIAQHPEWLLFIDNLEEKLFEIADKDPKNTVRLGAVELLALIDGEKYSPSFLRWMNHPSYYVAGTALGAYLNTEENMNREEVAARFMEEKNIRMIVALAEYFIGEGVSGKGDWFHEKLEQIKGQSLYYYLGYYGDYFTKLPGEGAEIAIDNLACLAESHRANYVRIAAYMGLFGFVDAEGVLERARGIWLKEEDVIAKRYMEFFLSSYMDEN</sequence>
<evidence type="ECO:0000256" key="2">
    <source>
        <dbReference type="ARBA" id="ARBA00001947"/>
    </source>
</evidence>
<comment type="cofactor">
    <cofactor evidence="2">
        <name>Zn(2+)</name>
        <dbReference type="ChEBI" id="CHEBI:29105"/>
    </cofactor>
</comment>
<dbReference type="PANTHER" id="PTHR11533:SF174">
    <property type="entry name" value="PUROMYCIN-SENSITIVE AMINOPEPTIDASE-RELATED"/>
    <property type="match status" value="1"/>
</dbReference>
<reference evidence="14 15" key="1">
    <citation type="submission" date="2018-03" db="EMBL/GenBank/DDBJ databases">
        <title>Genomic Encyclopedia of Archaeal and Bacterial Type Strains, Phase II (KMG-II): from individual species to whole genera.</title>
        <authorList>
            <person name="Goeker M."/>
        </authorList>
    </citation>
    <scope>NUCLEOTIDE SEQUENCE [LARGE SCALE GENOMIC DNA]</scope>
    <source>
        <strain evidence="14 15">DSM 28057</strain>
    </source>
</reference>
<evidence type="ECO:0000256" key="9">
    <source>
        <dbReference type="ARBA" id="ARBA00022801"/>
    </source>
</evidence>
<evidence type="ECO:0000256" key="6">
    <source>
        <dbReference type="ARBA" id="ARBA00022438"/>
    </source>
</evidence>
<gene>
    <name evidence="14" type="ORF">CLV48_103116</name>
</gene>
<organism evidence="14 15">
    <name type="scientific">Cecembia rubra</name>
    <dbReference type="NCBI Taxonomy" id="1485585"/>
    <lineage>
        <taxon>Bacteria</taxon>
        <taxon>Pseudomonadati</taxon>
        <taxon>Bacteroidota</taxon>
        <taxon>Cytophagia</taxon>
        <taxon>Cytophagales</taxon>
        <taxon>Cyclobacteriaceae</taxon>
        <taxon>Cecembia</taxon>
    </lineage>
</organism>
<dbReference type="GO" id="GO:0005615">
    <property type="term" value="C:extracellular space"/>
    <property type="evidence" value="ECO:0007669"/>
    <property type="project" value="TreeGrafter"/>
</dbReference>
<dbReference type="EMBL" id="PYGF01000003">
    <property type="protein sequence ID" value="PSL05602.1"/>
    <property type="molecule type" value="Genomic_DNA"/>
</dbReference>
<keyword evidence="7" id="KW-0645">Protease</keyword>
<evidence type="ECO:0000256" key="5">
    <source>
        <dbReference type="ARBA" id="ARBA00015611"/>
    </source>
</evidence>
<dbReference type="SUPFAM" id="SSF63737">
    <property type="entry name" value="Leukotriene A4 hydrolase N-terminal domain"/>
    <property type="match status" value="1"/>
</dbReference>
<dbReference type="RefSeq" id="WP_106566659.1">
    <property type="nucleotide sequence ID" value="NZ_PYGF01000003.1"/>
</dbReference>
<dbReference type="SUPFAM" id="SSF48371">
    <property type="entry name" value="ARM repeat"/>
    <property type="match status" value="1"/>
</dbReference>
<dbReference type="GO" id="GO:0016285">
    <property type="term" value="F:alanyl aminopeptidase activity"/>
    <property type="evidence" value="ECO:0007669"/>
    <property type="project" value="UniProtKB-EC"/>
</dbReference>
<name>A0A2P8E7Z6_9BACT</name>
<keyword evidence="9" id="KW-0378">Hydrolase</keyword>
<keyword evidence="6 14" id="KW-0031">Aminopeptidase</keyword>
<dbReference type="GO" id="GO:0070006">
    <property type="term" value="F:metalloaminopeptidase activity"/>
    <property type="evidence" value="ECO:0007669"/>
    <property type="project" value="TreeGrafter"/>
</dbReference>
<keyword evidence="11" id="KW-0482">Metalloprotease</keyword>
<dbReference type="GO" id="GO:0008270">
    <property type="term" value="F:zinc ion binding"/>
    <property type="evidence" value="ECO:0007669"/>
    <property type="project" value="InterPro"/>
</dbReference>
<accession>A0A2P8E7Z6</accession>
<evidence type="ECO:0000313" key="15">
    <source>
        <dbReference type="Proteomes" id="UP000240708"/>
    </source>
</evidence>
<dbReference type="Gene3D" id="1.10.390.10">
    <property type="entry name" value="Neutral Protease Domain 2"/>
    <property type="match status" value="1"/>
</dbReference>
<dbReference type="Pfam" id="PF01433">
    <property type="entry name" value="Peptidase_M1"/>
    <property type="match status" value="1"/>
</dbReference>
<dbReference type="OrthoDB" id="100605at2"/>
<dbReference type="PRINTS" id="PR00756">
    <property type="entry name" value="ALADIPTASE"/>
</dbReference>
<dbReference type="GO" id="GO:0042277">
    <property type="term" value="F:peptide binding"/>
    <property type="evidence" value="ECO:0007669"/>
    <property type="project" value="TreeGrafter"/>
</dbReference>
<evidence type="ECO:0000256" key="4">
    <source>
        <dbReference type="ARBA" id="ARBA00012564"/>
    </source>
</evidence>
<evidence type="ECO:0000256" key="8">
    <source>
        <dbReference type="ARBA" id="ARBA00022723"/>
    </source>
</evidence>
<feature type="domain" description="Aminopeptidase N-like N-terminal" evidence="13">
    <location>
        <begin position="78"/>
        <end position="264"/>
    </location>
</feature>
<evidence type="ECO:0000256" key="3">
    <source>
        <dbReference type="ARBA" id="ARBA00010136"/>
    </source>
</evidence>
<feature type="domain" description="Peptidase M1 membrane alanine aminopeptidase" evidence="12">
    <location>
        <begin position="302"/>
        <end position="507"/>
    </location>
</feature>
<evidence type="ECO:0000256" key="7">
    <source>
        <dbReference type="ARBA" id="ARBA00022670"/>
    </source>
</evidence>
<evidence type="ECO:0000256" key="11">
    <source>
        <dbReference type="ARBA" id="ARBA00023049"/>
    </source>
</evidence>
<dbReference type="InterPro" id="IPR050344">
    <property type="entry name" value="Peptidase_M1_aminopeptidases"/>
</dbReference>
<evidence type="ECO:0000259" key="13">
    <source>
        <dbReference type="Pfam" id="PF17900"/>
    </source>
</evidence>
<evidence type="ECO:0000256" key="1">
    <source>
        <dbReference type="ARBA" id="ARBA00000098"/>
    </source>
</evidence>
<evidence type="ECO:0000259" key="12">
    <source>
        <dbReference type="Pfam" id="PF01433"/>
    </source>
</evidence>
<dbReference type="PANTHER" id="PTHR11533">
    <property type="entry name" value="PROTEASE M1 ZINC METALLOPROTEASE"/>
    <property type="match status" value="1"/>
</dbReference>
<evidence type="ECO:0000256" key="10">
    <source>
        <dbReference type="ARBA" id="ARBA00022833"/>
    </source>
</evidence>
<dbReference type="InterPro" id="IPR001930">
    <property type="entry name" value="Peptidase_M1"/>
</dbReference>
<keyword evidence="10" id="KW-0862">Zinc</keyword>
<dbReference type="InterPro" id="IPR014782">
    <property type="entry name" value="Peptidase_M1_dom"/>
</dbReference>